<sequence>VLVKLVPQAAFRLYSILVRALNNVVGGVTFVIIARMFGVQKAAAPPPAPATAKA</sequence>
<dbReference type="RefSeq" id="XP_013899565.1">
    <property type="nucleotide sequence ID" value="XM_014044111.1"/>
</dbReference>
<reference evidence="2 3" key="1">
    <citation type="journal article" date="2013" name="BMC Genomics">
        <title>Reconstruction of the lipid metabolism for the microalga Monoraphidium neglectum from its genome sequence reveals characteristics suitable for biofuel production.</title>
        <authorList>
            <person name="Bogen C."/>
            <person name="Al-Dilaimi A."/>
            <person name="Albersmeier A."/>
            <person name="Wichmann J."/>
            <person name="Grundmann M."/>
            <person name="Rupp O."/>
            <person name="Lauersen K.J."/>
            <person name="Blifernez-Klassen O."/>
            <person name="Kalinowski J."/>
            <person name="Goesmann A."/>
            <person name="Mussgnug J.H."/>
            <person name="Kruse O."/>
        </authorList>
    </citation>
    <scope>NUCLEOTIDE SEQUENCE [LARGE SCALE GENOMIC DNA]</scope>
    <source>
        <strain evidence="2 3">SAG 48.87</strain>
    </source>
</reference>
<proteinExistence type="predicted"/>
<gene>
    <name evidence="2" type="ORF">MNEG_7420</name>
</gene>
<evidence type="ECO:0000313" key="3">
    <source>
        <dbReference type="Proteomes" id="UP000054498"/>
    </source>
</evidence>
<dbReference type="OrthoDB" id="497268at2759"/>
<dbReference type="EMBL" id="KK101528">
    <property type="protein sequence ID" value="KIZ00546.1"/>
    <property type="molecule type" value="Genomic_DNA"/>
</dbReference>
<dbReference type="AlphaFoldDB" id="A0A0D2N328"/>
<dbReference type="GeneID" id="25740296"/>
<accession>A0A0D2N328</accession>
<feature type="non-terminal residue" evidence="2">
    <location>
        <position position="1"/>
    </location>
</feature>
<organism evidence="2 3">
    <name type="scientific">Monoraphidium neglectum</name>
    <dbReference type="NCBI Taxonomy" id="145388"/>
    <lineage>
        <taxon>Eukaryota</taxon>
        <taxon>Viridiplantae</taxon>
        <taxon>Chlorophyta</taxon>
        <taxon>core chlorophytes</taxon>
        <taxon>Chlorophyceae</taxon>
        <taxon>CS clade</taxon>
        <taxon>Sphaeropleales</taxon>
        <taxon>Selenastraceae</taxon>
        <taxon>Monoraphidium</taxon>
    </lineage>
</organism>
<feature type="transmembrane region" description="Helical" evidence="1">
    <location>
        <begin position="12"/>
        <end position="33"/>
    </location>
</feature>
<dbReference type="Proteomes" id="UP000054498">
    <property type="component" value="Unassembled WGS sequence"/>
</dbReference>
<keyword evidence="3" id="KW-1185">Reference proteome</keyword>
<keyword evidence="1" id="KW-0472">Membrane</keyword>
<name>A0A0D2N328_9CHLO</name>
<keyword evidence="1" id="KW-1133">Transmembrane helix</keyword>
<keyword evidence="1" id="KW-0812">Transmembrane</keyword>
<protein>
    <submittedName>
        <fullName evidence="2">Uncharacterized protein</fullName>
    </submittedName>
</protein>
<evidence type="ECO:0000256" key="1">
    <source>
        <dbReference type="SAM" id="Phobius"/>
    </source>
</evidence>
<dbReference type="KEGG" id="mng:MNEG_7420"/>
<evidence type="ECO:0000313" key="2">
    <source>
        <dbReference type="EMBL" id="KIZ00546.1"/>
    </source>
</evidence>